<dbReference type="EMBL" id="JAJHUN010000001">
    <property type="protein sequence ID" value="KAJ4165067.1"/>
    <property type="molecule type" value="Genomic_DNA"/>
</dbReference>
<evidence type="ECO:0000313" key="9">
    <source>
        <dbReference type="EMBL" id="KAJ4165067.1"/>
    </source>
</evidence>
<dbReference type="PANTHER" id="PTHR11804">
    <property type="entry name" value="PROTEASE M3 THIMET OLIGOPEPTIDASE-RELATED"/>
    <property type="match status" value="1"/>
</dbReference>
<protein>
    <recommendedName>
        <fullName evidence="8">Peptidase M3A/M3B catalytic domain-containing protein</fullName>
    </recommendedName>
</protein>
<dbReference type="Gene3D" id="3.40.390.10">
    <property type="entry name" value="Collagenase (Catalytic Domain)"/>
    <property type="match status" value="1"/>
</dbReference>
<dbReference type="InterPro" id="IPR024077">
    <property type="entry name" value="Neurolysin/TOP_dom2"/>
</dbReference>
<dbReference type="GeneID" id="80893873"/>
<keyword evidence="6 7" id="KW-0482">Metalloprotease</keyword>
<dbReference type="GO" id="GO:0004222">
    <property type="term" value="F:metalloendopeptidase activity"/>
    <property type="evidence" value="ECO:0007669"/>
    <property type="project" value="InterPro"/>
</dbReference>
<dbReference type="AlphaFoldDB" id="A0A9W8UQL1"/>
<gene>
    <name evidence="9" type="ORF">LMH87_006714</name>
</gene>
<dbReference type="Pfam" id="PF01432">
    <property type="entry name" value="Peptidase_M3"/>
    <property type="match status" value="1"/>
</dbReference>
<dbReference type="Proteomes" id="UP001144673">
    <property type="component" value="Chromosome 1"/>
</dbReference>
<evidence type="ECO:0000256" key="4">
    <source>
        <dbReference type="ARBA" id="ARBA00022801"/>
    </source>
</evidence>
<dbReference type="InterPro" id="IPR024079">
    <property type="entry name" value="MetalloPept_cat_dom_sf"/>
</dbReference>
<dbReference type="GO" id="GO:0006508">
    <property type="term" value="P:proteolysis"/>
    <property type="evidence" value="ECO:0007669"/>
    <property type="project" value="UniProtKB-KW"/>
</dbReference>
<proteinExistence type="inferred from homology"/>
<name>A0A9W8UQL1_AKAMU</name>
<dbReference type="Gene3D" id="1.20.1050.40">
    <property type="entry name" value="Endopeptidase. Chain P, domain 1"/>
    <property type="match status" value="1"/>
</dbReference>
<dbReference type="KEGG" id="amus:LMH87_006714"/>
<keyword evidence="5 7" id="KW-0862">Zinc</keyword>
<keyword evidence="3 7" id="KW-0479">Metal-binding</keyword>
<organism evidence="9 10">
    <name type="scientific">Akanthomyces muscarius</name>
    <name type="common">Entomopathogenic fungus</name>
    <name type="synonym">Lecanicillium muscarium</name>
    <dbReference type="NCBI Taxonomy" id="2231603"/>
    <lineage>
        <taxon>Eukaryota</taxon>
        <taxon>Fungi</taxon>
        <taxon>Dikarya</taxon>
        <taxon>Ascomycota</taxon>
        <taxon>Pezizomycotina</taxon>
        <taxon>Sordariomycetes</taxon>
        <taxon>Hypocreomycetidae</taxon>
        <taxon>Hypocreales</taxon>
        <taxon>Cordycipitaceae</taxon>
        <taxon>Akanthomyces</taxon>
    </lineage>
</organism>
<keyword evidence="2 7" id="KW-0645">Protease</keyword>
<comment type="caution">
    <text evidence="9">The sequence shown here is derived from an EMBL/GenBank/DDBJ whole genome shotgun (WGS) entry which is preliminary data.</text>
</comment>
<evidence type="ECO:0000256" key="6">
    <source>
        <dbReference type="ARBA" id="ARBA00023049"/>
    </source>
</evidence>
<comment type="cofactor">
    <cofactor evidence="7">
        <name>Zn(2+)</name>
        <dbReference type="ChEBI" id="CHEBI:29105"/>
    </cofactor>
    <text evidence="7">Binds 1 zinc ion.</text>
</comment>
<dbReference type="SUPFAM" id="SSF55486">
    <property type="entry name" value="Metalloproteases ('zincins'), catalytic domain"/>
    <property type="match status" value="1"/>
</dbReference>
<dbReference type="GO" id="GO:0006518">
    <property type="term" value="P:peptide metabolic process"/>
    <property type="evidence" value="ECO:0007669"/>
    <property type="project" value="TreeGrafter"/>
</dbReference>
<dbReference type="PANTHER" id="PTHR11804:SF84">
    <property type="entry name" value="SACCHAROLYSIN"/>
    <property type="match status" value="1"/>
</dbReference>
<keyword evidence="10" id="KW-1185">Reference proteome</keyword>
<feature type="domain" description="Peptidase M3A/M3B catalytic" evidence="8">
    <location>
        <begin position="233"/>
        <end position="713"/>
    </location>
</feature>
<dbReference type="InterPro" id="IPR045090">
    <property type="entry name" value="Pept_M3A_M3B"/>
</dbReference>
<dbReference type="RefSeq" id="XP_056059982.1">
    <property type="nucleotide sequence ID" value="XM_056204647.1"/>
</dbReference>
<dbReference type="InterPro" id="IPR001567">
    <property type="entry name" value="Pept_M3A_M3B_dom"/>
</dbReference>
<dbReference type="InterPro" id="IPR024080">
    <property type="entry name" value="Neurolysin/TOP_N"/>
</dbReference>
<dbReference type="GO" id="GO:0046872">
    <property type="term" value="F:metal ion binding"/>
    <property type="evidence" value="ECO:0007669"/>
    <property type="project" value="UniProtKB-UniRule"/>
</dbReference>
<evidence type="ECO:0000256" key="5">
    <source>
        <dbReference type="ARBA" id="ARBA00022833"/>
    </source>
</evidence>
<accession>A0A9W8UQL1</accession>
<dbReference type="Gene3D" id="1.10.1370.10">
    <property type="entry name" value="Neurolysin, domain 3"/>
    <property type="match status" value="1"/>
</dbReference>
<dbReference type="GO" id="GO:0005758">
    <property type="term" value="C:mitochondrial intermembrane space"/>
    <property type="evidence" value="ECO:0007669"/>
    <property type="project" value="TreeGrafter"/>
</dbReference>
<evidence type="ECO:0000256" key="2">
    <source>
        <dbReference type="ARBA" id="ARBA00022670"/>
    </source>
</evidence>
<keyword evidence="4 7" id="KW-0378">Hydrolase</keyword>
<evidence type="ECO:0000256" key="7">
    <source>
        <dbReference type="RuleBase" id="RU003435"/>
    </source>
</evidence>
<evidence type="ECO:0000256" key="1">
    <source>
        <dbReference type="ARBA" id="ARBA00006040"/>
    </source>
</evidence>
<evidence type="ECO:0000313" key="10">
    <source>
        <dbReference type="Proteomes" id="UP001144673"/>
    </source>
</evidence>
<sequence length="720" mass="82395">MSAMNQQPDLTLHECPQPLPYIWARDEIVPQMKRIISKLQTVKENVVQNVSIEAATFDTVMRPILEVEDATINEDGGTIWMQQYGSSDLATQDAVAEARRLIIEHESSWEASEELFKLMMAARKRGDDLDSESKLLLDKALLQSRIAGCGSLDQNAKNELIKETLELEKLCMEMQGNLAHESSGAWFTEEELAGVPAADLERFKNHNKNKSDESKRGDKIFVAFANGGHRSVITHATNPETRRRMYLENEKAFAPNIPLMQEIVEKRQRRAQILGFKNHAHLKMESRLLDSPEQVQELINTLKTGLKDRVTQELGVLQERRHRDLFSSHGSLDEKFPPWDRLYYQRLVQGEHNYDAEAFSEYFPVETVPAAMLSVFESYLGLKFVEIPKDTIEKNKIWDETVTVFAVWDVRRPQEREFVGYLYFDLLWRENKFRGAHNVTLEFGYEKADGSRKYPSTILMSAFPTADDTGCALLKHSDVVVVFHELGHAIHNLVSKTKYCRFHGTNLPPDLVEMPSLMLENWCWMPEVLTSLSTHYALVRPEYCAKWRAKNPDAASLPPRQIPSEMVEARVKSRFANESTWLLGQLAISQYDLAIHSAATAEAAKALDFQQLWYDIHSKMLGFDYSECRVEGADMVSFHHLVRGYDVAYYSYPCCLTFATEMFENIFSQDPSSKEAWERYRTGVLEYGGGHPDLLELLRDLLGHEPTAHPLVQMLSSAEL</sequence>
<evidence type="ECO:0000259" key="8">
    <source>
        <dbReference type="Pfam" id="PF01432"/>
    </source>
</evidence>
<dbReference type="CDD" id="cd06455">
    <property type="entry name" value="M3A_TOP"/>
    <property type="match status" value="1"/>
</dbReference>
<reference evidence="9" key="1">
    <citation type="journal article" date="2023" name="Access Microbiol">
        <title>De-novo genome assembly for Akanthomyces muscarius, a biocontrol agent of insect agricultural pests.</title>
        <authorList>
            <person name="Erdos Z."/>
            <person name="Studholme D.J."/>
            <person name="Raymond B."/>
            <person name="Sharma M."/>
        </authorList>
    </citation>
    <scope>NUCLEOTIDE SEQUENCE</scope>
    <source>
        <strain evidence="9">Ve6</strain>
    </source>
</reference>
<evidence type="ECO:0000256" key="3">
    <source>
        <dbReference type="ARBA" id="ARBA00022723"/>
    </source>
</evidence>
<comment type="similarity">
    <text evidence="1 7">Belongs to the peptidase M3 family.</text>
</comment>